<name>A0AAV4FSI0_9GAST</name>
<gene>
    <name evidence="1" type="ORF">ElyMa_005800900</name>
</gene>
<sequence length="90" mass="9900">MPVVEKTVGHILVVVWEFPFGAENSHTANYFPLPPSQFPTYSQLFPSISPTFVSHLQPTKATTNHARTASLVLLAEVDPLSANQWLVLIG</sequence>
<evidence type="ECO:0000313" key="1">
    <source>
        <dbReference type="EMBL" id="GFR76462.1"/>
    </source>
</evidence>
<protein>
    <submittedName>
        <fullName evidence="1">Uncharacterized protein</fullName>
    </submittedName>
</protein>
<dbReference type="EMBL" id="BMAT01011642">
    <property type="protein sequence ID" value="GFR76462.1"/>
    <property type="molecule type" value="Genomic_DNA"/>
</dbReference>
<dbReference type="AlphaFoldDB" id="A0AAV4FSI0"/>
<reference evidence="1 2" key="1">
    <citation type="journal article" date="2021" name="Elife">
        <title>Chloroplast acquisition without the gene transfer in kleptoplastic sea slugs, Plakobranchus ocellatus.</title>
        <authorList>
            <person name="Maeda T."/>
            <person name="Takahashi S."/>
            <person name="Yoshida T."/>
            <person name="Shimamura S."/>
            <person name="Takaki Y."/>
            <person name="Nagai Y."/>
            <person name="Toyoda A."/>
            <person name="Suzuki Y."/>
            <person name="Arimoto A."/>
            <person name="Ishii H."/>
            <person name="Satoh N."/>
            <person name="Nishiyama T."/>
            <person name="Hasebe M."/>
            <person name="Maruyama T."/>
            <person name="Minagawa J."/>
            <person name="Obokata J."/>
            <person name="Shigenobu S."/>
        </authorList>
    </citation>
    <scope>NUCLEOTIDE SEQUENCE [LARGE SCALE GENOMIC DNA]</scope>
</reference>
<proteinExistence type="predicted"/>
<organism evidence="1 2">
    <name type="scientific">Elysia marginata</name>
    <dbReference type="NCBI Taxonomy" id="1093978"/>
    <lineage>
        <taxon>Eukaryota</taxon>
        <taxon>Metazoa</taxon>
        <taxon>Spiralia</taxon>
        <taxon>Lophotrochozoa</taxon>
        <taxon>Mollusca</taxon>
        <taxon>Gastropoda</taxon>
        <taxon>Heterobranchia</taxon>
        <taxon>Euthyneura</taxon>
        <taxon>Panpulmonata</taxon>
        <taxon>Sacoglossa</taxon>
        <taxon>Placobranchoidea</taxon>
        <taxon>Plakobranchidae</taxon>
        <taxon>Elysia</taxon>
    </lineage>
</organism>
<dbReference type="Proteomes" id="UP000762676">
    <property type="component" value="Unassembled WGS sequence"/>
</dbReference>
<evidence type="ECO:0000313" key="2">
    <source>
        <dbReference type="Proteomes" id="UP000762676"/>
    </source>
</evidence>
<keyword evidence="2" id="KW-1185">Reference proteome</keyword>
<accession>A0AAV4FSI0</accession>
<comment type="caution">
    <text evidence="1">The sequence shown here is derived from an EMBL/GenBank/DDBJ whole genome shotgun (WGS) entry which is preliminary data.</text>
</comment>